<reference evidence="1" key="1">
    <citation type="submission" date="2018-05" db="EMBL/GenBank/DDBJ databases">
        <authorList>
            <person name="Lanie J.A."/>
            <person name="Ng W.-L."/>
            <person name="Kazmierczak K.M."/>
            <person name="Andrzejewski T.M."/>
            <person name="Davidsen T.M."/>
            <person name="Wayne K.J."/>
            <person name="Tettelin H."/>
            <person name="Glass J.I."/>
            <person name="Rusch D."/>
            <person name="Podicherti R."/>
            <person name="Tsui H.-C.T."/>
            <person name="Winkler M.E."/>
        </authorList>
    </citation>
    <scope>NUCLEOTIDE SEQUENCE</scope>
</reference>
<gene>
    <name evidence="1" type="ORF">METZ01_LOCUS150651</name>
</gene>
<sequence length="42" mass="4946">MRFAFTKEEDDFRQEVKEFLKNELPKNWDGVAGNNLEEGANE</sequence>
<dbReference type="AlphaFoldDB" id="A0A382A9T0"/>
<accession>A0A382A9T0</accession>
<feature type="non-terminal residue" evidence="1">
    <location>
        <position position="42"/>
    </location>
</feature>
<protein>
    <recommendedName>
        <fullName evidence="2">Acyl-CoA dehydrogenase/oxidase N-terminal domain-containing protein</fullName>
    </recommendedName>
</protein>
<evidence type="ECO:0000313" key="1">
    <source>
        <dbReference type="EMBL" id="SVA97797.1"/>
    </source>
</evidence>
<dbReference type="EMBL" id="UINC01024348">
    <property type="protein sequence ID" value="SVA97797.1"/>
    <property type="molecule type" value="Genomic_DNA"/>
</dbReference>
<organism evidence="1">
    <name type="scientific">marine metagenome</name>
    <dbReference type="NCBI Taxonomy" id="408172"/>
    <lineage>
        <taxon>unclassified sequences</taxon>
        <taxon>metagenomes</taxon>
        <taxon>ecological metagenomes</taxon>
    </lineage>
</organism>
<name>A0A382A9T0_9ZZZZ</name>
<evidence type="ECO:0008006" key="2">
    <source>
        <dbReference type="Google" id="ProtNLM"/>
    </source>
</evidence>
<proteinExistence type="predicted"/>